<dbReference type="PROSITE" id="PS50216">
    <property type="entry name" value="DHHC"/>
    <property type="match status" value="1"/>
</dbReference>
<keyword evidence="13" id="KW-1185">Reference proteome</keyword>
<proteinExistence type="inferred from homology"/>
<name>A0ABR2H687_9EUKA</name>
<dbReference type="Proteomes" id="UP001470230">
    <property type="component" value="Unassembled WGS sequence"/>
</dbReference>
<evidence type="ECO:0000256" key="4">
    <source>
        <dbReference type="ARBA" id="ARBA00022989"/>
    </source>
</evidence>
<comment type="caution">
    <text evidence="12">The sequence shown here is derived from an EMBL/GenBank/DDBJ whole genome shotgun (WGS) entry which is preliminary data.</text>
</comment>
<keyword evidence="3 10" id="KW-0812">Transmembrane</keyword>
<evidence type="ECO:0000256" key="10">
    <source>
        <dbReference type="RuleBase" id="RU079119"/>
    </source>
</evidence>
<dbReference type="Pfam" id="PF01529">
    <property type="entry name" value="DHHC"/>
    <property type="match status" value="1"/>
</dbReference>
<evidence type="ECO:0000256" key="1">
    <source>
        <dbReference type="ARBA" id="ARBA00004127"/>
    </source>
</evidence>
<feature type="transmembrane region" description="Helical" evidence="10">
    <location>
        <begin position="77"/>
        <end position="96"/>
    </location>
</feature>
<dbReference type="EMBL" id="JAPFFF010000040">
    <property type="protein sequence ID" value="KAK8841729.1"/>
    <property type="molecule type" value="Genomic_DNA"/>
</dbReference>
<evidence type="ECO:0000259" key="11">
    <source>
        <dbReference type="Pfam" id="PF01529"/>
    </source>
</evidence>
<comment type="subcellular location">
    <subcellularLocation>
        <location evidence="1">Endomembrane system</location>
        <topology evidence="1">Multi-pass membrane protein</topology>
    </subcellularLocation>
</comment>
<evidence type="ECO:0000256" key="8">
    <source>
        <dbReference type="ARBA" id="ARBA00023315"/>
    </source>
</evidence>
<keyword evidence="6" id="KW-0564">Palmitate</keyword>
<accession>A0ABR2H687</accession>
<organism evidence="12 13">
    <name type="scientific">Tritrichomonas musculus</name>
    <dbReference type="NCBI Taxonomy" id="1915356"/>
    <lineage>
        <taxon>Eukaryota</taxon>
        <taxon>Metamonada</taxon>
        <taxon>Parabasalia</taxon>
        <taxon>Tritrichomonadida</taxon>
        <taxon>Tritrichomonadidae</taxon>
        <taxon>Tritrichomonas</taxon>
    </lineage>
</organism>
<reference evidence="12 13" key="1">
    <citation type="submission" date="2024-04" db="EMBL/GenBank/DDBJ databases">
        <title>Tritrichomonas musculus Genome.</title>
        <authorList>
            <person name="Alves-Ferreira E."/>
            <person name="Grigg M."/>
            <person name="Lorenzi H."/>
            <person name="Galac M."/>
        </authorList>
    </citation>
    <scope>NUCLEOTIDE SEQUENCE [LARGE SCALE GENOMIC DNA]</scope>
    <source>
        <strain evidence="12 13">EAF2021</strain>
    </source>
</reference>
<feature type="transmembrane region" description="Helical" evidence="10">
    <location>
        <begin position="212"/>
        <end position="245"/>
    </location>
</feature>
<comment type="similarity">
    <text evidence="10">Belongs to the DHHC palmitoyltransferase family.</text>
</comment>
<keyword evidence="7" id="KW-0449">Lipoprotein</keyword>
<protein>
    <recommendedName>
        <fullName evidence="10">Palmitoyltransferase</fullName>
        <ecNumber evidence="10">2.3.1.225</ecNumber>
    </recommendedName>
</protein>
<dbReference type="InterPro" id="IPR039859">
    <property type="entry name" value="PFA4/ZDH16/20/ERF2-like"/>
</dbReference>
<keyword evidence="5 10" id="KW-0472">Membrane</keyword>
<keyword evidence="2 10" id="KW-0808">Transferase</keyword>
<dbReference type="InterPro" id="IPR001594">
    <property type="entry name" value="Palmitoyltrfase_DHHC"/>
</dbReference>
<feature type="transmembrane region" description="Helical" evidence="10">
    <location>
        <begin position="38"/>
        <end position="57"/>
    </location>
</feature>
<dbReference type="PANTHER" id="PTHR22883">
    <property type="entry name" value="ZINC FINGER DHHC DOMAIN CONTAINING PROTEIN"/>
    <property type="match status" value="1"/>
</dbReference>
<evidence type="ECO:0000256" key="9">
    <source>
        <dbReference type="ARBA" id="ARBA00048048"/>
    </source>
</evidence>
<dbReference type="PANTHER" id="PTHR22883:SF43">
    <property type="entry name" value="PALMITOYLTRANSFERASE APP"/>
    <property type="match status" value="1"/>
</dbReference>
<evidence type="ECO:0000256" key="6">
    <source>
        <dbReference type="ARBA" id="ARBA00023139"/>
    </source>
</evidence>
<comment type="catalytic activity">
    <reaction evidence="9 10">
        <text>L-cysteinyl-[protein] + hexadecanoyl-CoA = S-hexadecanoyl-L-cysteinyl-[protein] + CoA</text>
        <dbReference type="Rhea" id="RHEA:36683"/>
        <dbReference type="Rhea" id="RHEA-COMP:10131"/>
        <dbReference type="Rhea" id="RHEA-COMP:11032"/>
        <dbReference type="ChEBI" id="CHEBI:29950"/>
        <dbReference type="ChEBI" id="CHEBI:57287"/>
        <dbReference type="ChEBI" id="CHEBI:57379"/>
        <dbReference type="ChEBI" id="CHEBI:74151"/>
        <dbReference type="EC" id="2.3.1.225"/>
    </reaction>
</comment>
<keyword evidence="8 10" id="KW-0012">Acyltransferase</keyword>
<evidence type="ECO:0000256" key="2">
    <source>
        <dbReference type="ARBA" id="ARBA00022679"/>
    </source>
</evidence>
<keyword evidence="4 10" id="KW-1133">Transmembrane helix</keyword>
<evidence type="ECO:0000256" key="5">
    <source>
        <dbReference type="ARBA" id="ARBA00023136"/>
    </source>
</evidence>
<evidence type="ECO:0000256" key="7">
    <source>
        <dbReference type="ARBA" id="ARBA00023288"/>
    </source>
</evidence>
<evidence type="ECO:0000313" key="13">
    <source>
        <dbReference type="Proteomes" id="UP001470230"/>
    </source>
</evidence>
<evidence type="ECO:0000256" key="3">
    <source>
        <dbReference type="ARBA" id="ARBA00022692"/>
    </source>
</evidence>
<comment type="domain">
    <text evidence="10">The DHHC domain is required for palmitoyltransferase activity.</text>
</comment>
<feature type="domain" description="Palmitoyltransferase DHHC" evidence="11">
    <location>
        <begin position="122"/>
        <end position="259"/>
    </location>
</feature>
<dbReference type="EC" id="2.3.1.225" evidence="10"/>
<evidence type="ECO:0000313" key="12">
    <source>
        <dbReference type="EMBL" id="KAK8841729.1"/>
    </source>
</evidence>
<feature type="transmembrane region" description="Helical" evidence="10">
    <location>
        <begin position="168"/>
        <end position="191"/>
    </location>
</feature>
<sequence>MVRFPNYCNNLANKLFPKQKKDKKKRESECIGKGGPCYYFIFIFYITIYAGFVFAYVRFVHPQLQNVYKSHLEVHRVLTFLVLPWPWVLFVAFQFMDPGEITPKNVFSYIKKYPYDNVLYVEGKVCPTLHVPVVARSRYCRYTKKRIACYDHYCPWVLVSVGERTHRYFMLFLLANIIASTYYSFGLFFYLKYFIGSALAHVYWSDSKFENFFYAFIVIFQTSPIVLGIFSVLVIITASLLSFFVQQFYYISVNRTTIELGKIAKVKLQHKLAKYDTPYEHFYDHGFIQNWKEFLFPEKVEEHEPVYFKDDHDFEQFLKNQNKLQKGKNSGDESMKLKKA</sequence>
<gene>
    <name evidence="12" type="ORF">M9Y10_026674</name>
</gene>